<evidence type="ECO:0000256" key="2">
    <source>
        <dbReference type="ARBA" id="ARBA00007367"/>
    </source>
</evidence>
<gene>
    <name evidence="8" type="primary">ORF46534</name>
</gene>
<evidence type="ECO:0000256" key="6">
    <source>
        <dbReference type="SAM" id="Phobius"/>
    </source>
</evidence>
<dbReference type="GO" id="GO:0016020">
    <property type="term" value="C:membrane"/>
    <property type="evidence" value="ECO:0007669"/>
    <property type="project" value="UniProtKB-SubCell"/>
</dbReference>
<dbReference type="GO" id="GO:1902600">
    <property type="term" value="P:proton transmembrane transport"/>
    <property type="evidence" value="ECO:0007669"/>
    <property type="project" value="InterPro"/>
</dbReference>
<sequence>LAITGFEVMLGINFSTGDLVWGVCKIPLQILVGAAFGIVYGVILWYLPQKSSKNLVLFRTVLLFAGGLIAIFGSKAIGWSGSGPLGCVSAAFVAAYRWRDDYRDTGIKNPVEDAIGVLWMVFQPLLFGLIGAVVNFSTLDARTAGFGIAVLFIGVSIRLALAFLMVQRTNFNVKERFFILVSWFPKATVQASIGAIAYDTAVANNAIDLIPLGRKVLSIAVLAILITAPIGSFLINTLGPRLLHRTDPLQPFSDQNKKSVLQEKDGQVNHCANFEDEQLDNSEDIPTTKL</sequence>
<reference evidence="8" key="1">
    <citation type="submission" date="2014-12" db="EMBL/GenBank/DDBJ databases">
        <title>Insight into the proteome of Arion vulgaris.</title>
        <authorList>
            <person name="Aradska J."/>
            <person name="Bulat T."/>
            <person name="Smidak R."/>
            <person name="Sarate P."/>
            <person name="Gangsoo J."/>
            <person name="Sialana F."/>
            <person name="Bilban M."/>
            <person name="Lubec G."/>
        </authorList>
    </citation>
    <scope>NUCLEOTIDE SEQUENCE</scope>
    <source>
        <tissue evidence="8">Skin</tissue>
    </source>
</reference>
<evidence type="ECO:0000256" key="5">
    <source>
        <dbReference type="ARBA" id="ARBA00023136"/>
    </source>
</evidence>
<protein>
    <recommendedName>
        <fullName evidence="7">Cation/H+ exchanger transmembrane domain-containing protein</fullName>
    </recommendedName>
</protein>
<feature type="transmembrane region" description="Helical" evidence="6">
    <location>
        <begin position="117"/>
        <end position="138"/>
    </location>
</feature>
<proteinExistence type="inferred from homology"/>
<evidence type="ECO:0000313" key="8">
    <source>
        <dbReference type="EMBL" id="CEK62927.1"/>
    </source>
</evidence>
<dbReference type="AlphaFoldDB" id="A0A0B6Z3K7"/>
<dbReference type="InterPro" id="IPR051843">
    <property type="entry name" value="CPA1_transporter"/>
</dbReference>
<name>A0A0B6Z3K7_9EUPU</name>
<feature type="transmembrane region" description="Helical" evidence="6">
    <location>
        <begin position="54"/>
        <end position="73"/>
    </location>
</feature>
<dbReference type="GO" id="GO:0015297">
    <property type="term" value="F:antiporter activity"/>
    <property type="evidence" value="ECO:0007669"/>
    <property type="project" value="InterPro"/>
</dbReference>
<keyword evidence="3 6" id="KW-0812">Transmembrane</keyword>
<keyword evidence="5 6" id="KW-0472">Membrane</keyword>
<keyword evidence="4 6" id="KW-1133">Transmembrane helix</keyword>
<dbReference type="Pfam" id="PF00999">
    <property type="entry name" value="Na_H_Exchanger"/>
    <property type="match status" value="1"/>
</dbReference>
<dbReference type="InterPro" id="IPR006153">
    <property type="entry name" value="Cation/H_exchanger_TM"/>
</dbReference>
<feature type="transmembrane region" description="Helical" evidence="6">
    <location>
        <begin position="26"/>
        <end position="47"/>
    </location>
</feature>
<evidence type="ECO:0000256" key="3">
    <source>
        <dbReference type="ARBA" id="ARBA00022692"/>
    </source>
</evidence>
<feature type="non-terminal residue" evidence="8">
    <location>
        <position position="1"/>
    </location>
</feature>
<dbReference type="EMBL" id="HACG01016062">
    <property type="protein sequence ID" value="CEK62927.1"/>
    <property type="molecule type" value="Transcribed_RNA"/>
</dbReference>
<comment type="subcellular location">
    <subcellularLocation>
        <location evidence="1">Membrane</location>
        <topology evidence="1">Multi-pass membrane protein</topology>
    </subcellularLocation>
</comment>
<evidence type="ECO:0000256" key="4">
    <source>
        <dbReference type="ARBA" id="ARBA00022989"/>
    </source>
</evidence>
<feature type="transmembrane region" description="Helical" evidence="6">
    <location>
        <begin position="144"/>
        <end position="165"/>
    </location>
</feature>
<evidence type="ECO:0000256" key="1">
    <source>
        <dbReference type="ARBA" id="ARBA00004141"/>
    </source>
</evidence>
<feature type="transmembrane region" description="Helical" evidence="6">
    <location>
        <begin position="79"/>
        <end position="96"/>
    </location>
</feature>
<feature type="transmembrane region" description="Helical" evidence="6">
    <location>
        <begin position="216"/>
        <end position="235"/>
    </location>
</feature>
<accession>A0A0B6Z3K7</accession>
<feature type="domain" description="Cation/H+ exchanger transmembrane" evidence="7">
    <location>
        <begin position="2"/>
        <end position="235"/>
    </location>
</feature>
<organism evidence="8">
    <name type="scientific">Arion vulgaris</name>
    <dbReference type="NCBI Taxonomy" id="1028688"/>
    <lineage>
        <taxon>Eukaryota</taxon>
        <taxon>Metazoa</taxon>
        <taxon>Spiralia</taxon>
        <taxon>Lophotrochozoa</taxon>
        <taxon>Mollusca</taxon>
        <taxon>Gastropoda</taxon>
        <taxon>Heterobranchia</taxon>
        <taxon>Euthyneura</taxon>
        <taxon>Panpulmonata</taxon>
        <taxon>Eupulmonata</taxon>
        <taxon>Stylommatophora</taxon>
        <taxon>Helicina</taxon>
        <taxon>Arionoidea</taxon>
        <taxon>Arionidae</taxon>
        <taxon>Arion</taxon>
    </lineage>
</organism>
<dbReference type="PANTHER" id="PTHR31102">
    <property type="match status" value="1"/>
</dbReference>
<evidence type="ECO:0000259" key="7">
    <source>
        <dbReference type="Pfam" id="PF00999"/>
    </source>
</evidence>
<comment type="similarity">
    <text evidence="2">Belongs to the monovalent cation:proton antiporter 1 (CPA1) transporter (TC 2.A.36) family.</text>
</comment>
<dbReference type="PANTHER" id="PTHR31102:SF1">
    <property type="entry name" value="CATION_H+ EXCHANGER DOMAIN-CONTAINING PROTEIN"/>
    <property type="match status" value="1"/>
</dbReference>
<feature type="transmembrane region" description="Helical" evidence="6">
    <location>
        <begin position="177"/>
        <end position="196"/>
    </location>
</feature>